<dbReference type="InterPro" id="IPR032675">
    <property type="entry name" value="LRR_dom_sf"/>
</dbReference>
<dbReference type="Proteomes" id="UP000583929">
    <property type="component" value="Unassembled WGS sequence"/>
</dbReference>
<keyword evidence="8" id="KW-0677">Repeat</keyword>
<keyword evidence="3" id="KW-1003">Cell membrane</keyword>
<evidence type="ECO:0000256" key="11">
    <source>
        <dbReference type="ARBA" id="ARBA00023170"/>
    </source>
</evidence>
<evidence type="ECO:0000256" key="12">
    <source>
        <dbReference type="ARBA" id="ARBA00023180"/>
    </source>
</evidence>
<dbReference type="Pfam" id="PF00560">
    <property type="entry name" value="LRR_1"/>
    <property type="match status" value="9"/>
</dbReference>
<sequence length="953" mass="108127">MVVIVMLSVFFLASHGVSYDDEVNHSCIEGERQALLTFKQGLHDSENLLSSWTNNSKDCCKWKGIRCNNLTNHIIMLDLRPNITYYSSGLGWNPITGEISPSLVQLQYLEHLDLSYNSFTKIPKFIGSFTNLEYLNFSKNPLFGEIPSQLGNLTKLHILDLNGLFSHLTSNSFEWLSHLSYLRVFKLRSTNFTKSMDWFHTFKTAPSLSSLYLYDCQFPDLESFSRTTNSSNSITTIRVYASTFGSTTVSRLLNLSSNLLDLTLLSNFNVKGPILGSFENLKYLRTCYLSLNHFEGKVPKSMGSLCNVRELVMFGNTFNSTLDDIINILNHCKHNSSLEILNLGSNKLQGTFPKNVEHFPMSLKELDISNNELNGNLPKSIAKLSTLKLLDVSNNSFTGVIYETHLENLSKLDHIDLSSNANLTLKLSNKWVPSFQLQYIGLRSCFLGPQFPTWLKTQSNISYLDLSDCGISSVIPSWFFNISSKLHYLDLSFNLINSTLPKIQLESNNNFPFIDLSSNHFHGHIPPSFLFKVTVLNLSNNTLTQFEPLFCTNYLSLLVDDDYSPKTTILDLSNNFLRKLKVINFYNNKLSGVIPSSISSLYRIETLILGKNNLSGSLPSSMKNCTRLVFLDVGENNLRGSIPLWIGEILTNLVVLQLNYNHFHCVMPSNLCHLDSIRILDISHNNINGMIPFCFNNFTSLMSSHDEKFDDVGSLQIEDDQKEFEKELELDNHFYDVYYTEGMLIDKVYDNKAWIRWKGKTYEYEKILGLLRVIDLSIDKSCGAIPLNIGNLSKLEALDFSHNNFSGQIPMGLAKMSSLAYLDLSYNHLSGTIPTSTQLQSFNASSYVGNDDYGLCGLPLLTKCPGDDHPIFKDDDDDDSDFDDQKWFDMSWFYIGLEVGFALGFIGVCGALYRNSFLLDACLFSGCFNQFGDWLYVMINIRISKLKRYLFQS</sequence>
<dbReference type="PANTHER" id="PTHR48063">
    <property type="entry name" value="LRR RECEPTOR-LIKE KINASE"/>
    <property type="match status" value="1"/>
</dbReference>
<evidence type="ECO:0000313" key="16">
    <source>
        <dbReference type="EMBL" id="KAF4357564.1"/>
    </source>
</evidence>
<keyword evidence="12" id="KW-0325">Glycoprotein</keyword>
<evidence type="ECO:0000256" key="13">
    <source>
        <dbReference type="SAM" id="Phobius"/>
    </source>
</evidence>
<dbReference type="PROSITE" id="PS51450">
    <property type="entry name" value="LRR"/>
    <property type="match status" value="2"/>
</dbReference>
<dbReference type="AlphaFoldDB" id="A0A7J6EGV0"/>
<evidence type="ECO:0000256" key="3">
    <source>
        <dbReference type="ARBA" id="ARBA00022475"/>
    </source>
</evidence>
<dbReference type="SUPFAM" id="SSF52058">
    <property type="entry name" value="L domain-like"/>
    <property type="match status" value="1"/>
</dbReference>
<dbReference type="Pfam" id="PF08263">
    <property type="entry name" value="LRRNT_2"/>
    <property type="match status" value="1"/>
</dbReference>
<evidence type="ECO:0000256" key="10">
    <source>
        <dbReference type="ARBA" id="ARBA00023136"/>
    </source>
</evidence>
<dbReference type="SUPFAM" id="SSF52047">
    <property type="entry name" value="RNI-like"/>
    <property type="match status" value="2"/>
</dbReference>
<keyword evidence="4" id="KW-0597">Phosphoprotein</keyword>
<keyword evidence="17" id="KW-1185">Reference proteome</keyword>
<organism evidence="16 17">
    <name type="scientific">Cannabis sativa</name>
    <name type="common">Hemp</name>
    <name type="synonym">Marijuana</name>
    <dbReference type="NCBI Taxonomy" id="3483"/>
    <lineage>
        <taxon>Eukaryota</taxon>
        <taxon>Viridiplantae</taxon>
        <taxon>Streptophyta</taxon>
        <taxon>Embryophyta</taxon>
        <taxon>Tracheophyta</taxon>
        <taxon>Spermatophyta</taxon>
        <taxon>Magnoliopsida</taxon>
        <taxon>eudicotyledons</taxon>
        <taxon>Gunneridae</taxon>
        <taxon>Pentapetalae</taxon>
        <taxon>rosids</taxon>
        <taxon>fabids</taxon>
        <taxon>Rosales</taxon>
        <taxon>Cannabaceae</taxon>
        <taxon>Cannabis</taxon>
    </lineage>
</organism>
<keyword evidence="5" id="KW-0433">Leucine-rich repeat</keyword>
<name>A0A7J6EGV0_CANSA</name>
<dbReference type="InterPro" id="IPR003591">
    <property type="entry name" value="Leu-rich_rpt_typical-subtyp"/>
</dbReference>
<evidence type="ECO:0000256" key="6">
    <source>
        <dbReference type="ARBA" id="ARBA00022692"/>
    </source>
</evidence>
<comment type="caution">
    <text evidence="16">The sequence shown here is derived from an EMBL/GenBank/DDBJ whole genome shotgun (WGS) entry which is preliminary data.</text>
</comment>
<feature type="domain" description="Leucine-rich repeat-containing N-terminal plant-type" evidence="15">
    <location>
        <begin position="30"/>
        <end position="68"/>
    </location>
</feature>
<evidence type="ECO:0000256" key="5">
    <source>
        <dbReference type="ARBA" id="ARBA00022614"/>
    </source>
</evidence>
<reference evidence="16 17" key="1">
    <citation type="journal article" date="2020" name="bioRxiv">
        <title>Sequence and annotation of 42 cannabis genomes reveals extensive copy number variation in cannabinoid synthesis and pathogen resistance genes.</title>
        <authorList>
            <person name="Mckernan K.J."/>
            <person name="Helbert Y."/>
            <person name="Kane L.T."/>
            <person name="Ebling H."/>
            <person name="Zhang L."/>
            <person name="Liu B."/>
            <person name="Eaton Z."/>
            <person name="Mclaughlin S."/>
            <person name="Kingan S."/>
            <person name="Baybayan P."/>
            <person name="Concepcion G."/>
            <person name="Jordan M."/>
            <person name="Riva A."/>
            <person name="Barbazuk W."/>
            <person name="Harkins T."/>
        </authorList>
    </citation>
    <scope>NUCLEOTIDE SEQUENCE [LARGE SCALE GENOMIC DNA]</scope>
    <source>
        <strain evidence="17">cv. Jamaican Lion 4</strain>
        <tissue evidence="16">Leaf</tissue>
    </source>
</reference>
<protein>
    <recommendedName>
        <fullName evidence="15">Leucine-rich repeat-containing N-terminal plant-type domain-containing protein</fullName>
    </recommendedName>
</protein>
<proteinExistence type="inferred from homology"/>
<dbReference type="FunFam" id="3.80.10.10:FF:000041">
    <property type="entry name" value="LRR receptor-like serine/threonine-protein kinase ERECTA"/>
    <property type="match status" value="1"/>
</dbReference>
<evidence type="ECO:0000256" key="14">
    <source>
        <dbReference type="SAM" id="SignalP"/>
    </source>
</evidence>
<evidence type="ECO:0000256" key="1">
    <source>
        <dbReference type="ARBA" id="ARBA00004251"/>
    </source>
</evidence>
<gene>
    <name evidence="16" type="ORF">G4B88_026943</name>
</gene>
<accession>A0A7J6EGV0</accession>
<dbReference type="PANTHER" id="PTHR48063:SF98">
    <property type="entry name" value="LRR RECEPTOR-LIKE SERINE_THREONINE-PROTEIN KINASE FLS2"/>
    <property type="match status" value="1"/>
</dbReference>
<dbReference type="InterPro" id="IPR046956">
    <property type="entry name" value="RLP23-like"/>
</dbReference>
<dbReference type="SMART" id="SM00369">
    <property type="entry name" value="LRR_TYP"/>
    <property type="match status" value="7"/>
</dbReference>
<keyword evidence="10 13" id="KW-0472">Membrane</keyword>
<dbReference type="EMBL" id="JAATIQ010000403">
    <property type="protein sequence ID" value="KAF4357564.1"/>
    <property type="molecule type" value="Genomic_DNA"/>
</dbReference>
<dbReference type="GO" id="GO:0005886">
    <property type="term" value="C:plasma membrane"/>
    <property type="evidence" value="ECO:0007669"/>
    <property type="project" value="UniProtKB-SubCell"/>
</dbReference>
<comment type="similarity">
    <text evidence="2">Belongs to the RLP family.</text>
</comment>
<evidence type="ECO:0000256" key="4">
    <source>
        <dbReference type="ARBA" id="ARBA00022553"/>
    </source>
</evidence>
<evidence type="ECO:0000259" key="15">
    <source>
        <dbReference type="Pfam" id="PF08263"/>
    </source>
</evidence>
<evidence type="ECO:0000313" key="17">
    <source>
        <dbReference type="Proteomes" id="UP000583929"/>
    </source>
</evidence>
<dbReference type="FunFam" id="3.80.10.10:FF:000722">
    <property type="entry name" value="Leucine-rich repeat receptor-like protein kinase"/>
    <property type="match status" value="1"/>
</dbReference>
<feature type="chain" id="PRO_5029521205" description="Leucine-rich repeat-containing N-terminal plant-type domain-containing protein" evidence="14">
    <location>
        <begin position="17"/>
        <end position="953"/>
    </location>
</feature>
<feature type="transmembrane region" description="Helical" evidence="13">
    <location>
        <begin position="892"/>
        <end position="913"/>
    </location>
</feature>
<comment type="subcellular location">
    <subcellularLocation>
        <location evidence="1">Cell membrane</location>
        <topology evidence="1">Single-pass type I membrane protein</topology>
    </subcellularLocation>
</comment>
<dbReference type="InterPro" id="IPR001611">
    <property type="entry name" value="Leu-rich_rpt"/>
</dbReference>
<evidence type="ECO:0000256" key="9">
    <source>
        <dbReference type="ARBA" id="ARBA00022989"/>
    </source>
</evidence>
<feature type="signal peptide" evidence="14">
    <location>
        <begin position="1"/>
        <end position="16"/>
    </location>
</feature>
<evidence type="ECO:0000256" key="2">
    <source>
        <dbReference type="ARBA" id="ARBA00009592"/>
    </source>
</evidence>
<keyword evidence="7 14" id="KW-0732">Signal</keyword>
<evidence type="ECO:0000256" key="8">
    <source>
        <dbReference type="ARBA" id="ARBA00022737"/>
    </source>
</evidence>
<dbReference type="FunFam" id="3.80.10.10:FF:001347">
    <property type="entry name" value="LRR receptor-like serine/threonine-protein kinase GSO2"/>
    <property type="match status" value="1"/>
</dbReference>
<dbReference type="Gene3D" id="3.80.10.10">
    <property type="entry name" value="Ribonuclease Inhibitor"/>
    <property type="match status" value="4"/>
</dbReference>
<keyword evidence="11" id="KW-0675">Receptor</keyword>
<evidence type="ECO:0000256" key="7">
    <source>
        <dbReference type="ARBA" id="ARBA00022729"/>
    </source>
</evidence>
<dbReference type="InterPro" id="IPR013210">
    <property type="entry name" value="LRR_N_plant-typ"/>
</dbReference>
<keyword evidence="9 13" id="KW-1133">Transmembrane helix</keyword>
<keyword evidence="6 13" id="KW-0812">Transmembrane</keyword>